<accession>A0A2W5FBM1</accession>
<dbReference type="Proteomes" id="UP000249645">
    <property type="component" value="Unassembled WGS sequence"/>
</dbReference>
<gene>
    <name evidence="3" type="ORF">DI598_02635</name>
</gene>
<dbReference type="Pfam" id="PF12412">
    <property type="entry name" value="DUF3667"/>
    <property type="match status" value="1"/>
</dbReference>
<name>A0A2W5FBM1_9SPHI</name>
<feature type="transmembrane region" description="Helical" evidence="2">
    <location>
        <begin position="327"/>
        <end position="345"/>
    </location>
</feature>
<dbReference type="EMBL" id="QFOI01000024">
    <property type="protein sequence ID" value="PZP51664.1"/>
    <property type="molecule type" value="Genomic_DNA"/>
</dbReference>
<keyword evidence="2" id="KW-1133">Transmembrane helix</keyword>
<feature type="compositionally biased region" description="Basic and acidic residues" evidence="1">
    <location>
        <begin position="161"/>
        <end position="173"/>
    </location>
</feature>
<reference evidence="3 4" key="1">
    <citation type="submission" date="2017-11" db="EMBL/GenBank/DDBJ databases">
        <title>Infants hospitalized years apart are colonized by the same room-sourced microbial strains.</title>
        <authorList>
            <person name="Brooks B."/>
            <person name="Olm M.R."/>
            <person name="Firek B.A."/>
            <person name="Baker R."/>
            <person name="Thomas B.C."/>
            <person name="Morowitz M.J."/>
            <person name="Banfield J.F."/>
        </authorList>
    </citation>
    <scope>NUCLEOTIDE SEQUENCE [LARGE SCALE GENOMIC DNA]</scope>
    <source>
        <strain evidence="3">S2_009_000_R2_76</strain>
    </source>
</reference>
<evidence type="ECO:0000313" key="3">
    <source>
        <dbReference type="EMBL" id="PZP51664.1"/>
    </source>
</evidence>
<keyword evidence="2" id="KW-0472">Membrane</keyword>
<keyword evidence="2" id="KW-0812">Transmembrane</keyword>
<feature type="transmembrane region" description="Helical" evidence="2">
    <location>
        <begin position="366"/>
        <end position="388"/>
    </location>
</feature>
<evidence type="ECO:0008006" key="5">
    <source>
        <dbReference type="Google" id="ProtNLM"/>
    </source>
</evidence>
<evidence type="ECO:0000313" key="4">
    <source>
        <dbReference type="Proteomes" id="UP000249645"/>
    </source>
</evidence>
<dbReference type="InterPro" id="IPR022134">
    <property type="entry name" value="DUF3667"/>
</dbReference>
<evidence type="ECO:0000256" key="1">
    <source>
        <dbReference type="SAM" id="MobiDB-lite"/>
    </source>
</evidence>
<sequence>MSHHHKLRKEKTCLNCGHEVLDRYCPHCGQENVEPRQSFHYLFGHVMEDLTHYDHGFWETFKTLIARPGKLIKKYLAGKRASQVPPVKLYIFVSFVAFFLPSILFGGHSSDKKEHPKENHATTAPKDSAISEIEKLHAIQDLPIFSKEQKKELQHSLDSIIKEEKSKQEKDTTQDEDEDNTFDADDFKQYGSNNNSSVNLSPYYKGCRTVEQLDSVQNALPADKKPNAFLYDFQRKYIGLKEEGVSNKEIIEKFVESFLHNLPKLLLFYLPVFAFFLWLFNNKKRWLYFDHGIFTLYFFSFILTTVILFELTLWLGGFFHAGWANTIEGLAIAVLIIYPFIYFFLAQHRVYGGSRVISVLKGLVLLFVNYFFMVVFFIGYLLLIGYLIH</sequence>
<comment type="caution">
    <text evidence="3">The sequence shown here is derived from an EMBL/GenBank/DDBJ whole genome shotgun (WGS) entry which is preliminary data.</text>
</comment>
<feature type="compositionally biased region" description="Acidic residues" evidence="1">
    <location>
        <begin position="174"/>
        <end position="184"/>
    </location>
</feature>
<feature type="region of interest" description="Disordered" evidence="1">
    <location>
        <begin position="161"/>
        <end position="194"/>
    </location>
</feature>
<feature type="transmembrane region" description="Helical" evidence="2">
    <location>
        <begin position="292"/>
        <end position="315"/>
    </location>
</feature>
<protein>
    <recommendedName>
        <fullName evidence="5">DUF3667 domain-containing protein</fullName>
    </recommendedName>
</protein>
<dbReference type="AlphaFoldDB" id="A0A2W5FBM1"/>
<feature type="transmembrane region" description="Helical" evidence="2">
    <location>
        <begin position="89"/>
        <end position="107"/>
    </location>
</feature>
<proteinExistence type="predicted"/>
<evidence type="ECO:0000256" key="2">
    <source>
        <dbReference type="SAM" id="Phobius"/>
    </source>
</evidence>
<organism evidence="3 4">
    <name type="scientific">Pseudopedobacter saltans</name>
    <dbReference type="NCBI Taxonomy" id="151895"/>
    <lineage>
        <taxon>Bacteria</taxon>
        <taxon>Pseudomonadati</taxon>
        <taxon>Bacteroidota</taxon>
        <taxon>Sphingobacteriia</taxon>
        <taxon>Sphingobacteriales</taxon>
        <taxon>Sphingobacteriaceae</taxon>
        <taxon>Pseudopedobacter</taxon>
    </lineage>
</organism>
<feature type="transmembrane region" description="Helical" evidence="2">
    <location>
        <begin position="262"/>
        <end position="280"/>
    </location>
</feature>